<dbReference type="PANTHER" id="PTHR42711">
    <property type="entry name" value="ABC TRANSPORTER ATP-BINDING PROTEIN"/>
    <property type="match status" value="1"/>
</dbReference>
<organism evidence="7 8">
    <name type="scientific">Micromonospora profundi</name>
    <dbReference type="NCBI Taxonomy" id="1420889"/>
    <lineage>
        <taxon>Bacteria</taxon>
        <taxon>Bacillati</taxon>
        <taxon>Actinomycetota</taxon>
        <taxon>Actinomycetes</taxon>
        <taxon>Micromonosporales</taxon>
        <taxon>Micromonosporaceae</taxon>
        <taxon>Micromonospora</taxon>
    </lineage>
</organism>
<gene>
    <name evidence="7" type="ORF">Q3V37_07275</name>
</gene>
<name>A0AAJ6HVP3_9ACTN</name>
<dbReference type="InterPro" id="IPR003593">
    <property type="entry name" value="AAA+_ATPase"/>
</dbReference>
<evidence type="ECO:0000256" key="3">
    <source>
        <dbReference type="ARBA" id="ARBA00022741"/>
    </source>
</evidence>
<reference evidence="7 8" key="1">
    <citation type="submission" date="2023-07" db="EMBL/GenBank/DDBJ databases">
        <title>Micromonospora profundi TRM 95458 converts glycerol to a new osmotic compound.</title>
        <authorList>
            <person name="Lu D."/>
        </authorList>
    </citation>
    <scope>NUCLEOTIDE SEQUENCE [LARGE SCALE GENOMIC DNA]</scope>
    <source>
        <strain evidence="7 8">TRM95458</strain>
    </source>
</reference>
<keyword evidence="8" id="KW-1185">Reference proteome</keyword>
<dbReference type="GO" id="GO:0005524">
    <property type="term" value="F:ATP binding"/>
    <property type="evidence" value="ECO:0007669"/>
    <property type="project" value="UniProtKB-KW"/>
</dbReference>
<dbReference type="GO" id="GO:0016887">
    <property type="term" value="F:ATP hydrolysis activity"/>
    <property type="evidence" value="ECO:0007669"/>
    <property type="project" value="InterPro"/>
</dbReference>
<dbReference type="RefSeq" id="WP_231639856.1">
    <property type="nucleotide sequence ID" value="NZ_CP130472.1"/>
</dbReference>
<dbReference type="Gene3D" id="3.40.50.300">
    <property type="entry name" value="P-loop containing nucleotide triphosphate hydrolases"/>
    <property type="match status" value="1"/>
</dbReference>
<accession>A0AAJ6HVP3</accession>
<dbReference type="Proteomes" id="UP001235874">
    <property type="component" value="Chromosome"/>
</dbReference>
<dbReference type="EMBL" id="CP130472">
    <property type="protein sequence ID" value="WLS47042.1"/>
    <property type="molecule type" value="Genomic_DNA"/>
</dbReference>
<evidence type="ECO:0000259" key="6">
    <source>
        <dbReference type="PROSITE" id="PS50893"/>
    </source>
</evidence>
<evidence type="ECO:0000256" key="5">
    <source>
        <dbReference type="ARBA" id="ARBA00023251"/>
    </source>
</evidence>
<evidence type="ECO:0000256" key="1">
    <source>
        <dbReference type="ARBA" id="ARBA00004202"/>
    </source>
</evidence>
<dbReference type="AlphaFoldDB" id="A0AAJ6HVP3"/>
<dbReference type="InterPro" id="IPR050763">
    <property type="entry name" value="ABC_transporter_ATP-binding"/>
</dbReference>
<evidence type="ECO:0000256" key="2">
    <source>
        <dbReference type="ARBA" id="ARBA00022448"/>
    </source>
</evidence>
<comment type="subcellular location">
    <subcellularLocation>
        <location evidence="1">Cell membrane</location>
        <topology evidence="1">Peripheral membrane protein</topology>
    </subcellularLocation>
</comment>
<evidence type="ECO:0000313" key="8">
    <source>
        <dbReference type="Proteomes" id="UP001235874"/>
    </source>
</evidence>
<dbReference type="InterPro" id="IPR003439">
    <property type="entry name" value="ABC_transporter-like_ATP-bd"/>
</dbReference>
<dbReference type="SMART" id="SM00382">
    <property type="entry name" value="AAA"/>
    <property type="match status" value="1"/>
</dbReference>
<dbReference type="KEGG" id="mprn:Q3V37_07275"/>
<proteinExistence type="predicted"/>
<keyword evidence="4 7" id="KW-0067">ATP-binding</keyword>
<dbReference type="GO" id="GO:0005886">
    <property type="term" value="C:plasma membrane"/>
    <property type="evidence" value="ECO:0007669"/>
    <property type="project" value="UniProtKB-SubCell"/>
</dbReference>
<dbReference type="GO" id="GO:0046677">
    <property type="term" value="P:response to antibiotic"/>
    <property type="evidence" value="ECO:0007669"/>
    <property type="project" value="UniProtKB-KW"/>
</dbReference>
<keyword evidence="3" id="KW-0547">Nucleotide-binding</keyword>
<evidence type="ECO:0000256" key="4">
    <source>
        <dbReference type="ARBA" id="ARBA00022840"/>
    </source>
</evidence>
<dbReference type="PROSITE" id="PS50893">
    <property type="entry name" value="ABC_TRANSPORTER_2"/>
    <property type="match status" value="1"/>
</dbReference>
<evidence type="ECO:0000313" key="7">
    <source>
        <dbReference type="EMBL" id="WLS47042.1"/>
    </source>
</evidence>
<keyword evidence="5" id="KW-0046">Antibiotic resistance</keyword>
<dbReference type="PANTHER" id="PTHR42711:SF19">
    <property type="entry name" value="DOXORUBICIN RESISTANCE ATP-BINDING PROTEIN DRRA"/>
    <property type="match status" value="1"/>
</dbReference>
<dbReference type="Pfam" id="PF00005">
    <property type="entry name" value="ABC_tran"/>
    <property type="match status" value="1"/>
</dbReference>
<dbReference type="CDD" id="cd03263">
    <property type="entry name" value="ABC_subfamily_A"/>
    <property type="match status" value="1"/>
</dbReference>
<sequence length="317" mass="34609">MTATSTISVSDLTKSYGTRNALDRLSLTVERGSRTVVLGHNGAGKSTLLEIIATLRTPTSGTVTVEGHDTVTHAREARRLIGLTPQANALDPLATPTEVLTFQGVALGLDRRVAARRTRNLLELFGLQDQHRTQISKLSGGTRRKVDLAVALVSEPPIVILDEPTTGLDPLSRLEFWNELRRLNQNDRTLLISTQDLHEADVLATDVVVLRDGAVTAQGSPESLKRWVGERTLTLGLTDELTTQTFLTSSRAPFRAETDEPRTVRLALSSDPEALKTALDDIGQFARGIEEFRLTEPSLDDVFVALAARGRGPEHLR</sequence>
<keyword evidence="2" id="KW-0813">Transport</keyword>
<dbReference type="SUPFAM" id="SSF52540">
    <property type="entry name" value="P-loop containing nucleoside triphosphate hydrolases"/>
    <property type="match status" value="1"/>
</dbReference>
<feature type="domain" description="ABC transporter" evidence="6">
    <location>
        <begin position="7"/>
        <end position="237"/>
    </location>
</feature>
<protein>
    <submittedName>
        <fullName evidence="7">ABC transporter ATP-binding protein</fullName>
    </submittedName>
</protein>
<dbReference type="InterPro" id="IPR027417">
    <property type="entry name" value="P-loop_NTPase"/>
</dbReference>